<dbReference type="InterPro" id="IPR001680">
    <property type="entry name" value="WD40_rpt"/>
</dbReference>
<dbReference type="EMBL" id="MLYV02000438">
    <property type="protein sequence ID" value="PSR97378.1"/>
    <property type="molecule type" value="Genomic_DNA"/>
</dbReference>
<evidence type="ECO:0000256" key="3">
    <source>
        <dbReference type="PROSITE-ProRule" id="PRU00221"/>
    </source>
</evidence>
<feature type="repeat" description="WD" evidence="3">
    <location>
        <begin position="773"/>
        <end position="807"/>
    </location>
</feature>
<dbReference type="PROSITE" id="PS00678">
    <property type="entry name" value="WD_REPEATS_1"/>
    <property type="match status" value="2"/>
</dbReference>
<evidence type="ECO:0000313" key="5">
    <source>
        <dbReference type="Proteomes" id="UP000186601"/>
    </source>
</evidence>
<dbReference type="Proteomes" id="UP000186601">
    <property type="component" value="Unassembled WGS sequence"/>
</dbReference>
<organism evidence="4 5">
    <name type="scientific">Hermanssonia centrifuga</name>
    <dbReference type="NCBI Taxonomy" id="98765"/>
    <lineage>
        <taxon>Eukaryota</taxon>
        <taxon>Fungi</taxon>
        <taxon>Dikarya</taxon>
        <taxon>Basidiomycota</taxon>
        <taxon>Agaricomycotina</taxon>
        <taxon>Agaricomycetes</taxon>
        <taxon>Polyporales</taxon>
        <taxon>Meruliaceae</taxon>
        <taxon>Hermanssonia</taxon>
    </lineage>
</organism>
<dbReference type="InterPro" id="IPR019775">
    <property type="entry name" value="WD40_repeat_CS"/>
</dbReference>
<dbReference type="Gene3D" id="2.130.10.10">
    <property type="entry name" value="YVTN repeat-like/Quinoprotein amine dehydrogenase"/>
    <property type="match status" value="4"/>
</dbReference>
<keyword evidence="1 3" id="KW-0853">WD repeat</keyword>
<dbReference type="PANTHER" id="PTHR44129">
    <property type="entry name" value="WD REPEAT-CONTAINING PROTEIN POP1"/>
    <property type="match status" value="1"/>
</dbReference>
<accession>A0A2R6PVI6</accession>
<proteinExistence type="predicted"/>
<evidence type="ECO:0008006" key="6">
    <source>
        <dbReference type="Google" id="ProtNLM"/>
    </source>
</evidence>
<dbReference type="STRING" id="98765.A0A2R6PVI6"/>
<dbReference type="Pfam" id="PF00400">
    <property type="entry name" value="WD40"/>
    <property type="match status" value="4"/>
</dbReference>
<dbReference type="InterPro" id="IPR015943">
    <property type="entry name" value="WD40/YVTN_repeat-like_dom_sf"/>
</dbReference>
<reference evidence="4 5" key="1">
    <citation type="submission" date="2018-02" db="EMBL/GenBank/DDBJ databases">
        <title>Genome sequence of the basidiomycete white-rot fungus Phlebia centrifuga.</title>
        <authorList>
            <person name="Granchi Z."/>
            <person name="Peng M."/>
            <person name="de Vries R.P."/>
            <person name="Hilden K."/>
            <person name="Makela M.R."/>
            <person name="Grigoriev I."/>
            <person name="Riley R."/>
        </authorList>
    </citation>
    <scope>NUCLEOTIDE SEQUENCE [LARGE SCALE GENOMIC DNA]</scope>
    <source>
        <strain evidence="4 5">FBCC195</strain>
    </source>
</reference>
<feature type="repeat" description="WD" evidence="3">
    <location>
        <begin position="439"/>
        <end position="480"/>
    </location>
</feature>
<gene>
    <name evidence="4" type="ORF">PHLCEN_2v4323</name>
</gene>
<dbReference type="OrthoDB" id="2803419at2759"/>
<name>A0A2R6PVI6_9APHY</name>
<feature type="repeat" description="WD" evidence="3">
    <location>
        <begin position="491"/>
        <end position="525"/>
    </location>
</feature>
<dbReference type="SUPFAM" id="SSF50978">
    <property type="entry name" value="WD40 repeat-like"/>
    <property type="match status" value="1"/>
</dbReference>
<dbReference type="SUPFAM" id="SSF50998">
    <property type="entry name" value="Quinoprotein alcohol dehydrogenase-like"/>
    <property type="match status" value="1"/>
</dbReference>
<sequence>MERELTFNICKLESSFAMNGAVDDMAVRIQKYISGRLSYSCRLWARHLDAASQNGMALEDRTRELLERFVDKKILSWLEVLSVLGEVSLASSSLATVARVLISNSSQTPDNTLLGCIRDMQKFVDVFAQPISQSAPHIYVSGITFSPVNSFILEKFGLDLQPTLQIYDWPATLGIVVQDCNDIAVLAGGARVSWIDQPSNSSTFPLEATARIQGPFDGIKVACLPEISTKIDHQFAFTRQGSVVCIRNIDTEESWTFSNPFFEPPNHILSFTLSPDRTKVTAGYEDGTIRRFDTVTREVDVLHRSEFGFSSVSFSFDGRVIACGDQGTIWRLETIDMSVRSRDLTKDYPDLANSMISAIGIAANGEYVAAGFGDGAICLWNVHQNTVYRVTSPIEQPANEIRTIVFSPAYNSSFASGSGCRVYVWQATPTGGLLLRRLLLGHEDHVYSVAYSMDGRHIYSCSRDGTIKKWNAPRSNSHEAISMPLNRPSRIYAVAISDDGKHIASADEDRNVHIWDATTGDAIGKPLENCYCTMMAFSPRPRQPGQIHLLLYSSDETFRRFQQSDLGVWEQVSIVKLDTEVDKLRYTVVDSVVLSPDHSHFACTSAGFIRIRDAETARLIVSRNLGLCLRGLIFSPDGNYLAVFPGELSGGRVRLLDPRTLQDVSRLLGTDEEHPISCVSFSPDSKYVALGSSEGTIEVWHTTEGEIVVKPFAAHKGRVSHVNVLPWTSTTTGGGRTRYLASASHSEIVVWVTGSDVIPQTVVGPLICFGGDIASLACTQDGKQIVAGYQDGIVRIWDIDMRNQSISNVQNIQDPITPSSRHAGKYHILPRAEPLLEDKDGEIRCLKVTNDGWVVGDNSRLLFWVPTELRMRVMMPRLRLVLGIEPIQLDISRFPHGPHWAQCFSSDHANINPIYKDWVLIRDA</sequence>
<dbReference type="AlphaFoldDB" id="A0A2R6PVI6"/>
<evidence type="ECO:0000256" key="2">
    <source>
        <dbReference type="ARBA" id="ARBA00022737"/>
    </source>
</evidence>
<dbReference type="InterPro" id="IPR050349">
    <property type="entry name" value="WD_LIS1/nudF_dynein_reg"/>
</dbReference>
<protein>
    <recommendedName>
        <fullName evidence="6">Vegetative incompatibility protein HET-E-1</fullName>
    </recommendedName>
</protein>
<evidence type="ECO:0000256" key="1">
    <source>
        <dbReference type="ARBA" id="ARBA00022574"/>
    </source>
</evidence>
<dbReference type="PROSITE" id="PS50294">
    <property type="entry name" value="WD_REPEATS_REGION"/>
    <property type="match status" value="2"/>
</dbReference>
<dbReference type="SMART" id="SM00320">
    <property type="entry name" value="WD40"/>
    <property type="match status" value="10"/>
</dbReference>
<dbReference type="InterPro" id="IPR011047">
    <property type="entry name" value="Quinoprotein_ADH-like_sf"/>
</dbReference>
<feature type="repeat" description="WD" evidence="3">
    <location>
        <begin position="669"/>
        <end position="710"/>
    </location>
</feature>
<comment type="caution">
    <text evidence="4">The sequence shown here is derived from an EMBL/GenBank/DDBJ whole genome shotgun (WGS) entry which is preliminary data.</text>
</comment>
<evidence type="ECO:0000313" key="4">
    <source>
        <dbReference type="EMBL" id="PSR97378.1"/>
    </source>
</evidence>
<dbReference type="PROSITE" id="PS50082">
    <property type="entry name" value="WD_REPEATS_2"/>
    <property type="match status" value="4"/>
</dbReference>
<keyword evidence="5" id="KW-1185">Reference proteome</keyword>
<keyword evidence="2" id="KW-0677">Repeat</keyword>
<dbReference type="InterPro" id="IPR036322">
    <property type="entry name" value="WD40_repeat_dom_sf"/>
</dbReference>